<accession>A0A918Y8E2</accession>
<dbReference type="Proteomes" id="UP000608955">
    <property type="component" value="Unassembled WGS sequence"/>
</dbReference>
<gene>
    <name evidence="1" type="ORF">GCM10010508_46620</name>
</gene>
<evidence type="ECO:0000313" key="2">
    <source>
        <dbReference type="Proteomes" id="UP000608955"/>
    </source>
</evidence>
<proteinExistence type="predicted"/>
<evidence type="ECO:0000313" key="1">
    <source>
        <dbReference type="EMBL" id="GHD92711.1"/>
    </source>
</evidence>
<reference evidence="1" key="2">
    <citation type="submission" date="2020-09" db="EMBL/GenBank/DDBJ databases">
        <authorList>
            <person name="Sun Q."/>
            <person name="Ohkuma M."/>
        </authorList>
    </citation>
    <scope>NUCLEOTIDE SEQUENCE</scope>
    <source>
        <strain evidence="1">JCM 4654</strain>
    </source>
</reference>
<comment type="caution">
    <text evidence="1">The sequence shown here is derived from an EMBL/GenBank/DDBJ whole genome shotgun (WGS) entry which is preliminary data.</text>
</comment>
<dbReference type="EMBL" id="BMVF01000013">
    <property type="protein sequence ID" value="GHD92711.1"/>
    <property type="molecule type" value="Genomic_DNA"/>
</dbReference>
<name>A0A918Y8E2_9ACTN</name>
<keyword evidence="2" id="KW-1185">Reference proteome</keyword>
<sequence length="124" mass="13041">MLTPPGGWAPGACPSTRHLATITDRKHATAKSNRSGRHCLGLRHRRPYARTAARAAANATLQDAKTRGTGPGVCCVKASAFAVPDLSTAAVLATLSNYREEITAYTAPHSSCRNEARSGLVAGW</sequence>
<dbReference type="AlphaFoldDB" id="A0A918Y8E2"/>
<protein>
    <submittedName>
        <fullName evidence="1">Uncharacterized protein</fullName>
    </submittedName>
</protein>
<reference evidence="1" key="1">
    <citation type="journal article" date="2014" name="Int. J. Syst. Evol. Microbiol.">
        <title>Complete genome sequence of Corynebacterium casei LMG S-19264T (=DSM 44701T), isolated from a smear-ripened cheese.</title>
        <authorList>
            <consortium name="US DOE Joint Genome Institute (JGI-PGF)"/>
            <person name="Walter F."/>
            <person name="Albersmeier A."/>
            <person name="Kalinowski J."/>
            <person name="Ruckert C."/>
        </authorList>
    </citation>
    <scope>NUCLEOTIDE SEQUENCE</scope>
    <source>
        <strain evidence="1">JCM 4654</strain>
    </source>
</reference>
<organism evidence="1 2">
    <name type="scientific">Streptomyces naganishii JCM 4654</name>
    <dbReference type="NCBI Taxonomy" id="1306179"/>
    <lineage>
        <taxon>Bacteria</taxon>
        <taxon>Bacillati</taxon>
        <taxon>Actinomycetota</taxon>
        <taxon>Actinomycetes</taxon>
        <taxon>Kitasatosporales</taxon>
        <taxon>Streptomycetaceae</taxon>
        <taxon>Streptomyces</taxon>
    </lineage>
</organism>